<dbReference type="Pfam" id="PF13649">
    <property type="entry name" value="Methyltransf_25"/>
    <property type="match status" value="1"/>
</dbReference>
<keyword evidence="5" id="KW-1185">Reference proteome</keyword>
<keyword evidence="1" id="KW-0808">Transferase</keyword>
<dbReference type="GO" id="GO:0016740">
    <property type="term" value="F:transferase activity"/>
    <property type="evidence" value="ECO:0007669"/>
    <property type="project" value="UniProtKB-KW"/>
</dbReference>
<dbReference type="InterPro" id="IPR041698">
    <property type="entry name" value="Methyltransf_25"/>
</dbReference>
<evidence type="ECO:0000313" key="4">
    <source>
        <dbReference type="EMBL" id="GEJ57955.1"/>
    </source>
</evidence>
<comment type="caution">
    <text evidence="4">The sequence shown here is derived from an EMBL/GenBank/DDBJ whole genome shotgun (WGS) entry which is preliminary data.</text>
</comment>
<feature type="region of interest" description="Disordered" evidence="2">
    <location>
        <begin position="1"/>
        <end position="35"/>
    </location>
</feature>
<evidence type="ECO:0000256" key="2">
    <source>
        <dbReference type="SAM" id="MobiDB-lite"/>
    </source>
</evidence>
<dbReference type="AlphaFoldDB" id="A0A7I9VNG6"/>
<evidence type="ECO:0000256" key="1">
    <source>
        <dbReference type="ARBA" id="ARBA00022679"/>
    </source>
</evidence>
<dbReference type="EMBL" id="BJTG01000006">
    <property type="protein sequence ID" value="GEJ57955.1"/>
    <property type="molecule type" value="Genomic_DNA"/>
</dbReference>
<evidence type="ECO:0000313" key="5">
    <source>
        <dbReference type="Proteomes" id="UP000503640"/>
    </source>
</evidence>
<organism evidence="4 5">
    <name type="scientific">Anaeromyxobacter diazotrophicus</name>
    <dbReference type="NCBI Taxonomy" id="2590199"/>
    <lineage>
        <taxon>Bacteria</taxon>
        <taxon>Pseudomonadati</taxon>
        <taxon>Myxococcota</taxon>
        <taxon>Myxococcia</taxon>
        <taxon>Myxococcales</taxon>
        <taxon>Cystobacterineae</taxon>
        <taxon>Anaeromyxobacteraceae</taxon>
        <taxon>Anaeromyxobacter</taxon>
    </lineage>
</organism>
<dbReference type="SUPFAM" id="SSF53335">
    <property type="entry name" value="S-adenosyl-L-methionine-dependent methyltransferases"/>
    <property type="match status" value="1"/>
</dbReference>
<dbReference type="InterPro" id="IPR029063">
    <property type="entry name" value="SAM-dependent_MTases_sf"/>
</dbReference>
<name>A0A7I9VNG6_9BACT</name>
<feature type="domain" description="Methyltransferase" evidence="3">
    <location>
        <begin position="68"/>
        <end position="164"/>
    </location>
</feature>
<sequence>MHDRHDHDRDHGHDLDRGHGGPAHGRRAHGNPDDLDAYVARLTGPERDAWQRPDEVLAALGVEPGQTVADVGAGPGYFTLRLARAVGPRGRVYAVEVVPELLGVLRARLDGAGVSNVVPLLARERDSLLPPASCDRILVADTFHHFPDGVAYLRHLAAALRRGGLLANVDFHRRETPVGPPLEHRVSREDFLVAADRAGLAVIGEPTFLPHQYLVLMRPR</sequence>
<dbReference type="PANTHER" id="PTHR43861:SF3">
    <property type="entry name" value="PUTATIVE (AFU_ORTHOLOGUE AFUA_2G14390)-RELATED"/>
    <property type="match status" value="1"/>
</dbReference>
<proteinExistence type="predicted"/>
<dbReference type="Proteomes" id="UP000503640">
    <property type="component" value="Unassembled WGS sequence"/>
</dbReference>
<feature type="compositionally biased region" description="Basic and acidic residues" evidence="2">
    <location>
        <begin position="1"/>
        <end position="19"/>
    </location>
</feature>
<dbReference type="Gene3D" id="3.40.50.150">
    <property type="entry name" value="Vaccinia Virus protein VP39"/>
    <property type="match status" value="1"/>
</dbReference>
<gene>
    <name evidence="4" type="ORF">AMYX_26960</name>
</gene>
<protein>
    <recommendedName>
        <fullName evidence="3">Methyltransferase domain-containing protein</fullName>
    </recommendedName>
</protein>
<dbReference type="PANTHER" id="PTHR43861">
    <property type="entry name" value="TRANS-ACONITATE 2-METHYLTRANSFERASE-RELATED"/>
    <property type="match status" value="1"/>
</dbReference>
<dbReference type="CDD" id="cd02440">
    <property type="entry name" value="AdoMet_MTases"/>
    <property type="match status" value="1"/>
</dbReference>
<dbReference type="RefSeq" id="WP_176066036.1">
    <property type="nucleotide sequence ID" value="NZ_BJTG01000006.1"/>
</dbReference>
<accession>A0A7I9VNG6</accession>
<reference evidence="5" key="1">
    <citation type="journal article" date="2020" name="Appl. Environ. Microbiol.">
        <title>Diazotrophic Anaeromyxobacter Isolates from Soils.</title>
        <authorList>
            <person name="Masuda Y."/>
            <person name="Yamanaka H."/>
            <person name="Xu Z.X."/>
            <person name="Shiratori Y."/>
            <person name="Aono T."/>
            <person name="Amachi S."/>
            <person name="Senoo K."/>
            <person name="Itoh H."/>
        </authorList>
    </citation>
    <scope>NUCLEOTIDE SEQUENCE [LARGE SCALE GENOMIC DNA]</scope>
    <source>
        <strain evidence="5">R267</strain>
    </source>
</reference>
<evidence type="ECO:0000259" key="3">
    <source>
        <dbReference type="Pfam" id="PF13649"/>
    </source>
</evidence>